<keyword evidence="8 12" id="KW-0067">ATP-binding</keyword>
<dbReference type="SMART" id="SM00487">
    <property type="entry name" value="DEXDc"/>
    <property type="match status" value="1"/>
</dbReference>
<dbReference type="GO" id="GO:1990077">
    <property type="term" value="C:primosome complex"/>
    <property type="evidence" value="ECO:0007669"/>
    <property type="project" value="UniProtKB-UniRule"/>
</dbReference>
<comment type="catalytic activity">
    <reaction evidence="12">
        <text>Couples ATP hydrolysis with the unwinding of duplex DNA by translocating in the 3'-5' direction.</text>
        <dbReference type="EC" id="5.6.2.4"/>
    </reaction>
</comment>
<evidence type="ECO:0000313" key="16">
    <source>
        <dbReference type="Proteomes" id="UP000187408"/>
    </source>
</evidence>
<evidence type="ECO:0000259" key="13">
    <source>
        <dbReference type="PROSITE" id="PS51192"/>
    </source>
</evidence>
<dbReference type="Pfam" id="PF17764">
    <property type="entry name" value="PriA_3primeBD"/>
    <property type="match status" value="1"/>
</dbReference>
<evidence type="ECO:0000256" key="4">
    <source>
        <dbReference type="ARBA" id="ARBA00022741"/>
    </source>
</evidence>
<evidence type="ECO:0000256" key="10">
    <source>
        <dbReference type="ARBA" id="ARBA00023235"/>
    </source>
</evidence>
<dbReference type="STRING" id="1914305.BLW93_07180"/>
<dbReference type="OrthoDB" id="9759544at2"/>
<dbReference type="Proteomes" id="UP000187408">
    <property type="component" value="Unassembled WGS sequence"/>
</dbReference>
<feature type="binding site" evidence="12">
    <location>
        <position position="535"/>
    </location>
    <ligand>
        <name>Zn(2+)</name>
        <dbReference type="ChEBI" id="CHEBI:29105"/>
        <label>1</label>
    </ligand>
</feature>
<dbReference type="GO" id="GO:0043138">
    <property type="term" value="F:3'-5' DNA helicase activity"/>
    <property type="evidence" value="ECO:0007669"/>
    <property type="project" value="UniProtKB-EC"/>
</dbReference>
<dbReference type="Gene3D" id="3.40.1440.60">
    <property type="entry name" value="PriA, 3(prime) DNA-binding domain"/>
    <property type="match status" value="1"/>
</dbReference>
<dbReference type="RefSeq" id="WP_076713420.1">
    <property type="nucleotide sequence ID" value="NZ_MOEN01000030.1"/>
</dbReference>
<dbReference type="AlphaFoldDB" id="A0A1R1MJS1"/>
<feature type="binding site" evidence="12">
    <location>
        <position position="525"/>
    </location>
    <ligand>
        <name>Zn(2+)</name>
        <dbReference type="ChEBI" id="CHEBI:29105"/>
        <label>2</label>
    </ligand>
</feature>
<feature type="binding site" evidence="12">
    <location>
        <position position="538"/>
    </location>
    <ligand>
        <name>Zn(2+)</name>
        <dbReference type="ChEBI" id="CHEBI:29105"/>
        <label>1</label>
    </ligand>
</feature>
<sequence length="785" mass="89593">MFAEVALNIPLDRTFIYRVPEKASSKPQLGKRVIVPFGKSDFLKTGIIVSLKEKIEDINETYIKEIFDIPDNFSLFTENNIELAREIAKRYASSLGEVLFLFLPSGFVIEETSYIYLKREDHVKGKIEKQIVDYLKKKKGKVKLISLSRAIKGKSVYSTVKNLIRKGIVGKEEDITYTLLPTQKFAVLNEIKPVKGKKEIKALEILKSAKELPVKTLKEMGISYDTIKRLSAKGIIRIEEREHLVNVKKQALTDNRKIILTANQKKALNEIMTSKDETFLLYGVTGSGKMEVYLHAALETVKRGKSVLILVPELLLTPELRARVENYFGENIVVFHSKLSKKELVSQWLKAVKGKSKVFMGTRMSLMLPIKDLGLIIVDEEQDTSYKEQQKPLYHAREMAVKRGNIEKCPVILVSATPSVESYYRASIGKYKALELKKRISNIPLPYIKVVDLKEEKRVGIFSESLISAIKNTVKKGEQVLLFINRRGFFSSGFCPKCGFVAECEDCAVPLVYHKNMNKLICHICGKKYSPIYRCPECGTKLEFKGYGTERVEEEVKVLFPEFRTIRLDQDSVRNPTKGAKLISDIKNGKYDIIVGTQIASKGHNFPKLTLVAVLMADTGYLLPDFRSAERTFQTIVHTTGRAGRFKPGAAIVQAFDPENPAVKYAAEYKFDLFYKEEIEAREIFNYPPFSYPVVLEFQIEKTSKFRKVEDKFNILKEKIKPYFNVPPLNPAPIPKISGRYRFITFMRAANENDLLKGVDILKKEMPILFRGIRYKIDVDPVYLL</sequence>
<dbReference type="GO" id="GO:0005524">
    <property type="term" value="F:ATP binding"/>
    <property type="evidence" value="ECO:0007669"/>
    <property type="project" value="UniProtKB-UniRule"/>
</dbReference>
<dbReference type="CDD" id="cd18804">
    <property type="entry name" value="SF2_C_priA"/>
    <property type="match status" value="1"/>
</dbReference>
<dbReference type="Pfam" id="PF18319">
    <property type="entry name" value="Zn_ribbon_PriA"/>
    <property type="match status" value="1"/>
</dbReference>
<dbReference type="PANTHER" id="PTHR30580:SF0">
    <property type="entry name" value="PRIMOSOMAL PROTEIN N"/>
    <property type="match status" value="1"/>
</dbReference>
<evidence type="ECO:0000256" key="11">
    <source>
        <dbReference type="ARBA" id="ARBA00048988"/>
    </source>
</evidence>
<keyword evidence="2 12" id="KW-0235">DNA replication</keyword>
<dbReference type="InterPro" id="IPR040498">
    <property type="entry name" value="PriA_CRR"/>
</dbReference>
<keyword evidence="7 12" id="KW-0862">Zinc</keyword>
<dbReference type="GO" id="GO:0008270">
    <property type="term" value="F:zinc ion binding"/>
    <property type="evidence" value="ECO:0007669"/>
    <property type="project" value="UniProtKB-UniRule"/>
</dbReference>
<evidence type="ECO:0000256" key="6">
    <source>
        <dbReference type="ARBA" id="ARBA00022806"/>
    </source>
</evidence>
<dbReference type="SMART" id="SM00490">
    <property type="entry name" value="HELICc"/>
    <property type="match status" value="1"/>
</dbReference>
<comment type="catalytic activity">
    <reaction evidence="11 12">
        <text>ATP + H2O = ADP + phosphate + H(+)</text>
        <dbReference type="Rhea" id="RHEA:13065"/>
        <dbReference type="ChEBI" id="CHEBI:15377"/>
        <dbReference type="ChEBI" id="CHEBI:15378"/>
        <dbReference type="ChEBI" id="CHEBI:30616"/>
        <dbReference type="ChEBI" id="CHEBI:43474"/>
        <dbReference type="ChEBI" id="CHEBI:456216"/>
        <dbReference type="EC" id="5.6.2.4"/>
    </reaction>
</comment>
<dbReference type="FunFam" id="3.40.50.300:FF:000489">
    <property type="entry name" value="Primosome assembly protein PriA"/>
    <property type="match status" value="1"/>
</dbReference>
<keyword evidence="1 12" id="KW-0639">Primosome</keyword>
<evidence type="ECO:0000259" key="14">
    <source>
        <dbReference type="PROSITE" id="PS51194"/>
    </source>
</evidence>
<feature type="binding site" evidence="12">
    <location>
        <position position="495"/>
    </location>
    <ligand>
        <name>Zn(2+)</name>
        <dbReference type="ChEBI" id="CHEBI:29105"/>
        <label>1</label>
    </ligand>
</feature>
<dbReference type="InterPro" id="IPR005259">
    <property type="entry name" value="PriA"/>
</dbReference>
<evidence type="ECO:0000256" key="9">
    <source>
        <dbReference type="ARBA" id="ARBA00023125"/>
    </source>
</evidence>
<organism evidence="15 16">
    <name type="scientific">Desulfurobacterium indicum</name>
    <dbReference type="NCBI Taxonomy" id="1914305"/>
    <lineage>
        <taxon>Bacteria</taxon>
        <taxon>Pseudomonadati</taxon>
        <taxon>Aquificota</taxon>
        <taxon>Aquificia</taxon>
        <taxon>Desulfurobacteriales</taxon>
        <taxon>Desulfurobacteriaceae</taxon>
        <taxon>Desulfurobacterium</taxon>
    </lineage>
</organism>
<dbReference type="InterPro" id="IPR027417">
    <property type="entry name" value="P-loop_NTPase"/>
</dbReference>
<protein>
    <recommendedName>
        <fullName evidence="12">Replication restart protein PriA</fullName>
    </recommendedName>
    <alternativeName>
        <fullName evidence="12">ATP-dependent DNA helicase PriA</fullName>
        <ecNumber evidence="12">5.6.2.4</ecNumber>
    </alternativeName>
    <alternativeName>
        <fullName evidence="12">DNA 3'-5' helicase PriA</fullName>
    </alternativeName>
</protein>
<evidence type="ECO:0000256" key="8">
    <source>
        <dbReference type="ARBA" id="ARBA00022840"/>
    </source>
</evidence>
<dbReference type="GO" id="GO:0016887">
    <property type="term" value="F:ATP hydrolysis activity"/>
    <property type="evidence" value="ECO:0007669"/>
    <property type="project" value="RHEA"/>
</dbReference>
<dbReference type="Pfam" id="PF00271">
    <property type="entry name" value="Helicase_C"/>
    <property type="match status" value="1"/>
</dbReference>
<evidence type="ECO:0000256" key="5">
    <source>
        <dbReference type="ARBA" id="ARBA00022801"/>
    </source>
</evidence>
<keyword evidence="3 12" id="KW-0479">Metal-binding</keyword>
<evidence type="ECO:0000256" key="12">
    <source>
        <dbReference type="HAMAP-Rule" id="MF_00983"/>
    </source>
</evidence>
<proteinExistence type="inferred from homology"/>
<dbReference type="Gene3D" id="3.40.50.300">
    <property type="entry name" value="P-loop containing nucleotide triphosphate hydrolases"/>
    <property type="match status" value="2"/>
</dbReference>
<dbReference type="InterPro" id="IPR014001">
    <property type="entry name" value="Helicase_ATP-bd"/>
</dbReference>
<dbReference type="InterPro" id="IPR001650">
    <property type="entry name" value="Helicase_C-like"/>
</dbReference>
<dbReference type="Pfam" id="PF00270">
    <property type="entry name" value="DEAD"/>
    <property type="match status" value="1"/>
</dbReference>
<feature type="binding site" evidence="12">
    <location>
        <position position="522"/>
    </location>
    <ligand>
        <name>Zn(2+)</name>
        <dbReference type="ChEBI" id="CHEBI:29105"/>
        <label>2</label>
    </ligand>
</feature>
<keyword evidence="9 12" id="KW-0238">DNA-binding</keyword>
<comment type="function">
    <text evidence="12">Initiates the restart of stalled replication forks, which reloads the replicative helicase on sites other than the origin of replication. Recognizes and binds to abandoned replication forks and remodels them to uncover a helicase loading site. Promotes assembly of the primosome at these replication forks.</text>
</comment>
<reference evidence="15 16" key="1">
    <citation type="submission" date="2016-10" db="EMBL/GenBank/DDBJ databases">
        <title>Genome sequence of a sulfur-reducing bacterium Desulfurobacterium indicum K6013.</title>
        <authorList>
            <person name="Cao J."/>
            <person name="Shao Z."/>
            <person name="Alain K."/>
            <person name="Jebbar M."/>
        </authorList>
    </citation>
    <scope>NUCLEOTIDE SEQUENCE [LARGE SCALE GENOMIC DNA]</scope>
    <source>
        <strain evidence="15 16">K6013</strain>
    </source>
</reference>
<evidence type="ECO:0000256" key="7">
    <source>
        <dbReference type="ARBA" id="ARBA00022833"/>
    </source>
</evidence>
<dbReference type="SUPFAM" id="SSF52540">
    <property type="entry name" value="P-loop containing nucleoside triphosphate hydrolases"/>
    <property type="match status" value="2"/>
</dbReference>
<keyword evidence="6 12" id="KW-0347">Helicase</keyword>
<feature type="binding site" evidence="12">
    <location>
        <position position="504"/>
    </location>
    <ligand>
        <name>Zn(2+)</name>
        <dbReference type="ChEBI" id="CHEBI:29105"/>
        <label>2</label>
    </ligand>
</feature>
<dbReference type="NCBIfam" id="TIGR00595">
    <property type="entry name" value="priA"/>
    <property type="match status" value="1"/>
</dbReference>
<gene>
    <name evidence="12" type="primary">priA</name>
    <name evidence="15" type="ORF">BLW93_07180</name>
</gene>
<dbReference type="EC" id="5.6.2.4" evidence="12"/>
<comment type="subunit">
    <text evidence="12">Component of the replication restart primosome.</text>
</comment>
<keyword evidence="10 12" id="KW-0413">Isomerase</keyword>
<dbReference type="CDD" id="cd17929">
    <property type="entry name" value="DEXHc_priA"/>
    <property type="match status" value="1"/>
</dbReference>
<dbReference type="PROSITE" id="PS51194">
    <property type="entry name" value="HELICASE_CTER"/>
    <property type="match status" value="1"/>
</dbReference>
<feature type="binding site" evidence="12">
    <location>
        <position position="507"/>
    </location>
    <ligand>
        <name>Zn(2+)</name>
        <dbReference type="ChEBI" id="CHEBI:29105"/>
        <label>2</label>
    </ligand>
</feature>
<dbReference type="GO" id="GO:0006270">
    <property type="term" value="P:DNA replication initiation"/>
    <property type="evidence" value="ECO:0007669"/>
    <property type="project" value="TreeGrafter"/>
</dbReference>
<dbReference type="InterPro" id="IPR042115">
    <property type="entry name" value="PriA_3primeBD_sf"/>
</dbReference>
<comment type="similarity">
    <text evidence="12">Belongs to the helicase family. PriA subfamily.</text>
</comment>
<dbReference type="PANTHER" id="PTHR30580">
    <property type="entry name" value="PRIMOSOMAL PROTEIN N"/>
    <property type="match status" value="1"/>
</dbReference>
<feature type="binding site" evidence="12">
    <location>
        <position position="498"/>
    </location>
    <ligand>
        <name>Zn(2+)</name>
        <dbReference type="ChEBI" id="CHEBI:29105"/>
        <label>1</label>
    </ligand>
</feature>
<name>A0A1R1MJS1_9BACT</name>
<dbReference type="PROSITE" id="PS51192">
    <property type="entry name" value="HELICASE_ATP_BIND_1"/>
    <property type="match status" value="1"/>
</dbReference>
<evidence type="ECO:0000313" key="15">
    <source>
        <dbReference type="EMBL" id="OMH40057.1"/>
    </source>
</evidence>
<dbReference type="GO" id="GO:0006310">
    <property type="term" value="P:DNA recombination"/>
    <property type="evidence" value="ECO:0007669"/>
    <property type="project" value="InterPro"/>
</dbReference>
<feature type="domain" description="Helicase C-terminal" evidence="14">
    <location>
        <begin position="516"/>
        <end position="702"/>
    </location>
</feature>
<evidence type="ECO:0000256" key="3">
    <source>
        <dbReference type="ARBA" id="ARBA00022723"/>
    </source>
</evidence>
<dbReference type="EMBL" id="MOEN01000030">
    <property type="protein sequence ID" value="OMH40057.1"/>
    <property type="molecule type" value="Genomic_DNA"/>
</dbReference>
<dbReference type="InterPro" id="IPR041222">
    <property type="entry name" value="PriA_3primeBD"/>
</dbReference>
<dbReference type="InterPro" id="IPR041236">
    <property type="entry name" value="PriA_C"/>
</dbReference>
<comment type="caution">
    <text evidence="15">The sequence shown here is derived from an EMBL/GenBank/DDBJ whole genome shotgun (WGS) entry which is preliminary data.</text>
</comment>
<dbReference type="InterPro" id="IPR011545">
    <property type="entry name" value="DEAD/DEAH_box_helicase_dom"/>
</dbReference>
<evidence type="ECO:0000256" key="2">
    <source>
        <dbReference type="ARBA" id="ARBA00022705"/>
    </source>
</evidence>
<keyword evidence="4 12" id="KW-0547">Nucleotide-binding</keyword>
<dbReference type="GO" id="GO:0003677">
    <property type="term" value="F:DNA binding"/>
    <property type="evidence" value="ECO:0007669"/>
    <property type="project" value="UniProtKB-UniRule"/>
</dbReference>
<evidence type="ECO:0000256" key="1">
    <source>
        <dbReference type="ARBA" id="ARBA00022515"/>
    </source>
</evidence>
<dbReference type="GO" id="GO:0006269">
    <property type="term" value="P:DNA replication, synthesis of primer"/>
    <property type="evidence" value="ECO:0007669"/>
    <property type="project" value="UniProtKB-KW"/>
</dbReference>
<accession>A0A1R1MJS1</accession>
<keyword evidence="5 12" id="KW-0378">Hydrolase</keyword>
<dbReference type="HAMAP" id="MF_00983">
    <property type="entry name" value="PriA"/>
    <property type="match status" value="1"/>
</dbReference>
<comment type="cofactor">
    <cofactor evidence="12">
        <name>Zn(2+)</name>
        <dbReference type="ChEBI" id="CHEBI:29105"/>
    </cofactor>
    <text evidence="12">Binds 2 zinc ions per subunit.</text>
</comment>
<dbReference type="Pfam" id="PF18074">
    <property type="entry name" value="PriA_C"/>
    <property type="match status" value="1"/>
</dbReference>
<keyword evidence="16" id="KW-1185">Reference proteome</keyword>
<dbReference type="GO" id="GO:0006302">
    <property type="term" value="P:double-strand break repair"/>
    <property type="evidence" value="ECO:0007669"/>
    <property type="project" value="InterPro"/>
</dbReference>
<feature type="domain" description="Helicase ATP-binding" evidence="13">
    <location>
        <begin position="270"/>
        <end position="436"/>
    </location>
</feature>